<protein>
    <submittedName>
        <fullName evidence="1">Uncharacterized protein</fullName>
    </submittedName>
</protein>
<organism evidence="1 2">
    <name type="scientific">Sphingobacterium multivorum</name>
    <dbReference type="NCBI Taxonomy" id="28454"/>
    <lineage>
        <taxon>Bacteria</taxon>
        <taxon>Pseudomonadati</taxon>
        <taxon>Bacteroidota</taxon>
        <taxon>Sphingobacteriia</taxon>
        <taxon>Sphingobacteriales</taxon>
        <taxon>Sphingobacteriaceae</taxon>
        <taxon>Sphingobacterium</taxon>
    </lineage>
</organism>
<dbReference type="Proteomes" id="UP000251241">
    <property type="component" value="Unassembled WGS sequence"/>
</dbReference>
<reference evidence="1 2" key="1">
    <citation type="submission" date="2018-06" db="EMBL/GenBank/DDBJ databases">
        <authorList>
            <consortium name="Pathogen Informatics"/>
            <person name="Doyle S."/>
        </authorList>
    </citation>
    <scope>NUCLEOTIDE SEQUENCE [LARGE SCALE GENOMIC DNA]</scope>
    <source>
        <strain evidence="1 2">NCTC11343</strain>
    </source>
</reference>
<dbReference type="RefSeq" id="WP_146753082.1">
    <property type="nucleotide sequence ID" value="NZ_CP069793.1"/>
</dbReference>
<accession>A0A2X2J1K9</accession>
<evidence type="ECO:0000313" key="2">
    <source>
        <dbReference type="Proteomes" id="UP000251241"/>
    </source>
</evidence>
<dbReference type="EMBL" id="UAUU01000009">
    <property type="protein sequence ID" value="SPZ88247.1"/>
    <property type="molecule type" value="Genomic_DNA"/>
</dbReference>
<gene>
    <name evidence="1" type="ORF">NCTC11343_03376</name>
</gene>
<dbReference type="AlphaFoldDB" id="A0A2X2J1K9"/>
<proteinExistence type="predicted"/>
<sequence>MSEFILHPLNITINQMSIGNKKLTKTIFNQIEEENYFTRSLDFKGDAIIGYINDRNNRYLLWSKNGKLRKTNITLYYKLERDPSYAELNRVEWFLKKVGIKYSVDQSDRYDIKIHHVLENTQLYSELVDKADSFLQELTDKQIYL</sequence>
<dbReference type="GeneID" id="97183247"/>
<name>A0A2X2J1K9_SPHMU</name>
<evidence type="ECO:0000313" key="1">
    <source>
        <dbReference type="EMBL" id="SPZ88247.1"/>
    </source>
</evidence>